<dbReference type="PROSITE" id="PS00562">
    <property type="entry name" value="CBM1_1"/>
    <property type="match status" value="1"/>
</dbReference>
<keyword evidence="3" id="KW-0472">Membrane</keyword>
<dbReference type="PANTHER" id="PTHR16861">
    <property type="entry name" value="GLYCOPROTEIN 38"/>
    <property type="match status" value="1"/>
</dbReference>
<evidence type="ECO:0000256" key="3">
    <source>
        <dbReference type="SAM" id="Phobius"/>
    </source>
</evidence>
<dbReference type="GO" id="GO:0030248">
    <property type="term" value="F:cellulose binding"/>
    <property type="evidence" value="ECO:0007669"/>
    <property type="project" value="InterPro"/>
</dbReference>
<dbReference type="PROSITE" id="PS51164">
    <property type="entry name" value="CBM1_2"/>
    <property type="match status" value="2"/>
</dbReference>
<dbReference type="InterPro" id="IPR035971">
    <property type="entry name" value="CBD_sf"/>
</dbReference>
<feature type="domain" description="CBM1" evidence="5">
    <location>
        <begin position="30"/>
        <end position="70"/>
    </location>
</feature>
<feature type="transmembrane region" description="Helical" evidence="3">
    <location>
        <begin position="291"/>
        <end position="313"/>
    </location>
</feature>
<dbReference type="GO" id="GO:0005576">
    <property type="term" value="C:extracellular region"/>
    <property type="evidence" value="ECO:0007669"/>
    <property type="project" value="InterPro"/>
</dbReference>
<dbReference type="AlphaFoldDB" id="S8BLD5"/>
<name>S8BLD5_DACHA</name>
<accession>S8BLD5</accession>
<feature type="region of interest" description="Disordered" evidence="2">
    <location>
        <begin position="242"/>
        <end position="287"/>
    </location>
</feature>
<dbReference type="InterPro" id="IPR000254">
    <property type="entry name" value="CBD"/>
</dbReference>
<organism evidence="6 7">
    <name type="scientific">Dactylellina haptotyla (strain CBS 200.50)</name>
    <name type="common">Nematode-trapping fungus</name>
    <name type="synonym">Monacrosporium haptotylum</name>
    <dbReference type="NCBI Taxonomy" id="1284197"/>
    <lineage>
        <taxon>Eukaryota</taxon>
        <taxon>Fungi</taxon>
        <taxon>Dikarya</taxon>
        <taxon>Ascomycota</taxon>
        <taxon>Pezizomycotina</taxon>
        <taxon>Orbiliomycetes</taxon>
        <taxon>Orbiliales</taxon>
        <taxon>Orbiliaceae</taxon>
        <taxon>Dactylellina</taxon>
    </lineage>
</organism>
<evidence type="ECO:0000256" key="2">
    <source>
        <dbReference type="SAM" id="MobiDB-lite"/>
    </source>
</evidence>
<dbReference type="PANTHER" id="PTHR16861:SF4">
    <property type="entry name" value="SH3 DOMAIN PROTEIN (AFU_ORTHOLOGUE AFUA_1G13610)"/>
    <property type="match status" value="1"/>
</dbReference>
<protein>
    <recommendedName>
        <fullName evidence="5">CBM1 domain-containing protein</fullName>
    </recommendedName>
</protein>
<reference evidence="7" key="2">
    <citation type="submission" date="2013-04" db="EMBL/GenBank/DDBJ databases">
        <title>Genomic mechanisms accounting for the adaptation to parasitism in nematode-trapping fungi.</title>
        <authorList>
            <person name="Ahren D.G."/>
        </authorList>
    </citation>
    <scope>NUCLEOTIDE SEQUENCE [LARGE SCALE GENOMIC DNA]</scope>
    <source>
        <strain evidence="7">CBS 200.50</strain>
    </source>
</reference>
<evidence type="ECO:0000256" key="1">
    <source>
        <dbReference type="ARBA" id="ARBA00022729"/>
    </source>
</evidence>
<keyword evidence="1 4" id="KW-0732">Signal</keyword>
<feature type="chain" id="PRO_5004548451" description="CBM1 domain-containing protein" evidence="4">
    <location>
        <begin position="20"/>
        <end position="388"/>
    </location>
</feature>
<evidence type="ECO:0000256" key="4">
    <source>
        <dbReference type="SAM" id="SignalP"/>
    </source>
</evidence>
<reference evidence="6 7" key="1">
    <citation type="journal article" date="2013" name="PLoS Genet.">
        <title>Genomic mechanisms accounting for the adaptation to parasitism in nematode-trapping fungi.</title>
        <authorList>
            <person name="Meerupati T."/>
            <person name="Andersson K.M."/>
            <person name="Friman E."/>
            <person name="Kumar D."/>
            <person name="Tunlid A."/>
            <person name="Ahren D."/>
        </authorList>
    </citation>
    <scope>NUCLEOTIDE SEQUENCE [LARGE SCALE GENOMIC DNA]</scope>
    <source>
        <strain evidence="6 7">CBS 200.50</strain>
    </source>
</reference>
<dbReference type="EMBL" id="AQGS01000985">
    <property type="protein sequence ID" value="EPS36067.1"/>
    <property type="molecule type" value="Genomic_DNA"/>
</dbReference>
<dbReference type="STRING" id="1284197.S8BLD5"/>
<dbReference type="HOGENOM" id="CLU_711771_0_0_1"/>
<dbReference type="Pfam" id="PF00734">
    <property type="entry name" value="CBM_1"/>
    <property type="match status" value="1"/>
</dbReference>
<evidence type="ECO:0000259" key="5">
    <source>
        <dbReference type="PROSITE" id="PS51164"/>
    </source>
</evidence>
<dbReference type="SUPFAM" id="SSF57180">
    <property type="entry name" value="Cellulose-binding domain"/>
    <property type="match status" value="1"/>
</dbReference>
<feature type="domain" description="CBM1" evidence="5">
    <location>
        <begin position="128"/>
        <end position="164"/>
    </location>
</feature>
<sequence length="388" mass="40148">MAPIQNILLGVLMIPLAFAQSTTTASLPSNVQSLWGMCGGLAAYPTPFTKTLCESGATCNHGNQWLWQCIPATMTFPTSASSTPPVYPTTTTTKSSTTRSTTTTLHSISTTTTTTTIKPSTTPSATGTLVPIFGQCGGIGYKGPTACTSAVQCTVVNAYYYQCAWVTSSTTSRSGTTSAGGADCSYDLSVNKVCADSSWTLYNNTGLPFCCISGFQGAKGPWYDSCRDTAFPVSETPLPVVTQGTGQVATSAPTSVPAQTTTTAPSTSTTSSPGSQQTTTPNPPSKLSTGAIAGIVVGGILGAILIGVLAWWIGRKGGMRRNHDRGEASGFLALGVVPVGGHGSQPPPSYPVGPQELHSKPIVEIGYQESYPPRNQAGYYQAHVSELA</sequence>
<keyword evidence="7" id="KW-1185">Reference proteome</keyword>
<evidence type="ECO:0000313" key="6">
    <source>
        <dbReference type="EMBL" id="EPS36067.1"/>
    </source>
</evidence>
<comment type="caution">
    <text evidence="6">The sequence shown here is derived from an EMBL/GenBank/DDBJ whole genome shotgun (WGS) entry which is preliminary data.</text>
</comment>
<feature type="compositionally biased region" description="Low complexity" evidence="2">
    <location>
        <begin position="249"/>
        <end position="280"/>
    </location>
</feature>
<evidence type="ECO:0000313" key="7">
    <source>
        <dbReference type="Proteomes" id="UP000015100"/>
    </source>
</evidence>
<feature type="region of interest" description="Disordered" evidence="2">
    <location>
        <begin position="81"/>
        <end position="105"/>
    </location>
</feature>
<dbReference type="CDD" id="cd12087">
    <property type="entry name" value="TM_EGFR-like"/>
    <property type="match status" value="1"/>
</dbReference>
<gene>
    <name evidence="6" type="ORF">H072_10490</name>
</gene>
<proteinExistence type="predicted"/>
<dbReference type="Proteomes" id="UP000015100">
    <property type="component" value="Unassembled WGS sequence"/>
</dbReference>
<dbReference type="OrthoDB" id="6038816at2759"/>
<keyword evidence="3" id="KW-0812">Transmembrane</keyword>
<dbReference type="GO" id="GO:0005975">
    <property type="term" value="P:carbohydrate metabolic process"/>
    <property type="evidence" value="ECO:0007669"/>
    <property type="project" value="InterPro"/>
</dbReference>
<feature type="signal peptide" evidence="4">
    <location>
        <begin position="1"/>
        <end position="19"/>
    </location>
</feature>
<dbReference type="SMART" id="SM00236">
    <property type="entry name" value="fCBD"/>
    <property type="match status" value="2"/>
</dbReference>
<keyword evidence="3" id="KW-1133">Transmembrane helix</keyword>
<dbReference type="eggNOG" id="ENOG502T2A3">
    <property type="taxonomic scope" value="Eukaryota"/>
</dbReference>